<feature type="transmembrane region" description="Helical" evidence="1">
    <location>
        <begin position="7"/>
        <end position="28"/>
    </location>
</feature>
<protein>
    <recommendedName>
        <fullName evidence="4">Holin</fullName>
    </recommendedName>
</protein>
<evidence type="ECO:0008006" key="4">
    <source>
        <dbReference type="Google" id="ProtNLM"/>
    </source>
</evidence>
<dbReference type="EMBL" id="JAUHJQ010000008">
    <property type="protein sequence ID" value="MDN4174747.1"/>
    <property type="molecule type" value="Genomic_DNA"/>
</dbReference>
<accession>A0ABT8FKT8</accession>
<keyword evidence="3" id="KW-1185">Reference proteome</keyword>
<dbReference type="RefSeq" id="WP_300953841.1">
    <property type="nucleotide sequence ID" value="NZ_JAUHJQ010000008.1"/>
</dbReference>
<organism evidence="2 3">
    <name type="scientific">Nocardioides oceani</name>
    <dbReference type="NCBI Taxonomy" id="3058369"/>
    <lineage>
        <taxon>Bacteria</taxon>
        <taxon>Bacillati</taxon>
        <taxon>Actinomycetota</taxon>
        <taxon>Actinomycetes</taxon>
        <taxon>Propionibacteriales</taxon>
        <taxon>Nocardioidaceae</taxon>
        <taxon>Nocardioides</taxon>
    </lineage>
</organism>
<keyword evidence="1" id="KW-0812">Transmembrane</keyword>
<proteinExistence type="predicted"/>
<feature type="transmembrane region" description="Helical" evidence="1">
    <location>
        <begin position="34"/>
        <end position="53"/>
    </location>
</feature>
<sequence length="94" mass="9376">MNREPALTVGTVTAAVTAVLALLVAFGLDLTSEQQAAILGVVGVLAPIVATVITRTKVSPANTVVAQRTADGTVIAGEGAVVTAGIPVDVTVRR</sequence>
<evidence type="ECO:0000256" key="1">
    <source>
        <dbReference type="SAM" id="Phobius"/>
    </source>
</evidence>
<reference evidence="2" key="1">
    <citation type="submission" date="2023-06" db="EMBL/GenBank/DDBJ databases">
        <title>Draft genome sequence of Nocardioides sp. SOB77.</title>
        <authorList>
            <person name="Zhang G."/>
        </authorList>
    </citation>
    <scope>NUCLEOTIDE SEQUENCE</scope>
    <source>
        <strain evidence="2">SOB77</strain>
    </source>
</reference>
<keyword evidence="1" id="KW-0472">Membrane</keyword>
<dbReference type="Proteomes" id="UP001168620">
    <property type="component" value="Unassembled WGS sequence"/>
</dbReference>
<comment type="caution">
    <text evidence="2">The sequence shown here is derived from an EMBL/GenBank/DDBJ whole genome shotgun (WGS) entry which is preliminary data.</text>
</comment>
<evidence type="ECO:0000313" key="2">
    <source>
        <dbReference type="EMBL" id="MDN4174747.1"/>
    </source>
</evidence>
<name>A0ABT8FKT8_9ACTN</name>
<evidence type="ECO:0000313" key="3">
    <source>
        <dbReference type="Proteomes" id="UP001168620"/>
    </source>
</evidence>
<keyword evidence="1" id="KW-1133">Transmembrane helix</keyword>
<gene>
    <name evidence="2" type="ORF">QWY28_17430</name>
</gene>